<feature type="compositionally biased region" description="Basic residues" evidence="1">
    <location>
        <begin position="27"/>
        <end position="38"/>
    </location>
</feature>
<protein>
    <recommendedName>
        <fullName evidence="2">DUF7054 domain-containing protein</fullName>
    </recommendedName>
</protein>
<gene>
    <name evidence="3" type="ORF">CIPAW_12G104000</name>
</gene>
<dbReference type="PANTHER" id="PTHR33270">
    <property type="entry name" value="BNAC05G50380D PROTEIN"/>
    <property type="match status" value="1"/>
</dbReference>
<feature type="region of interest" description="Disordered" evidence="1">
    <location>
        <begin position="1"/>
        <end position="44"/>
    </location>
</feature>
<keyword evidence="4" id="KW-1185">Reference proteome</keyword>
<proteinExistence type="predicted"/>
<feature type="compositionally biased region" description="Basic residues" evidence="1">
    <location>
        <begin position="1"/>
        <end position="20"/>
    </location>
</feature>
<dbReference type="InterPro" id="IPR055482">
    <property type="entry name" value="DUF7054"/>
</dbReference>
<name>A0A8T1NY77_CARIL</name>
<feature type="region of interest" description="Disordered" evidence="1">
    <location>
        <begin position="57"/>
        <end position="82"/>
    </location>
</feature>
<reference evidence="3" key="1">
    <citation type="submission" date="2020-12" db="EMBL/GenBank/DDBJ databases">
        <title>WGS assembly of Carya illinoinensis cv. Pawnee.</title>
        <authorList>
            <person name="Platts A."/>
            <person name="Shu S."/>
            <person name="Wright S."/>
            <person name="Barry K."/>
            <person name="Edger P."/>
            <person name="Pires J.C."/>
            <person name="Schmutz J."/>
        </authorList>
    </citation>
    <scope>NUCLEOTIDE SEQUENCE</scope>
    <source>
        <tissue evidence="3">Leaf</tissue>
    </source>
</reference>
<evidence type="ECO:0000313" key="3">
    <source>
        <dbReference type="EMBL" id="KAG6634224.1"/>
    </source>
</evidence>
<accession>A0A8T1NY77</accession>
<dbReference type="Pfam" id="PF23156">
    <property type="entry name" value="DUF7054"/>
    <property type="match status" value="1"/>
</dbReference>
<dbReference type="InterPro" id="IPR040358">
    <property type="entry name" value="At4g22758-like"/>
</dbReference>
<dbReference type="OrthoDB" id="1885101at2759"/>
<sequence length="259" mass="28421">MPERYLRRRAQATGGRKSKPPKPSPSPRRRSPPPRRSAKLASKSVKILKRCSSEPVLWSSPVGISSSTSDDDRSLRSEGGAVLDRPHTFTDMCASSPSLFGLSPQGYEGYKKDAKVVVNVTVEGSPGPLRAMVKLGASVEDTIKLVVDKYCEEGRTPKLHRDLASSFELHDSYFSLKSLDKSELVGDVGSRSFYLRKSSSGHGSNGASPCTSDINVPARESSPPPIPPPAFFLLPSFIARKISKFFRRTRRLLKLFICI</sequence>
<comment type="caution">
    <text evidence="3">The sequence shown here is derived from an EMBL/GenBank/DDBJ whole genome shotgun (WGS) entry which is preliminary data.</text>
</comment>
<dbReference type="PANTHER" id="PTHR33270:SF6">
    <property type="entry name" value="OS02G0448600 PROTEIN"/>
    <property type="match status" value="1"/>
</dbReference>
<feature type="compositionally biased region" description="Polar residues" evidence="1">
    <location>
        <begin position="198"/>
        <end position="214"/>
    </location>
</feature>
<dbReference type="EMBL" id="CM031820">
    <property type="protein sequence ID" value="KAG6634224.1"/>
    <property type="molecule type" value="Genomic_DNA"/>
</dbReference>
<feature type="region of interest" description="Disordered" evidence="1">
    <location>
        <begin position="198"/>
        <end position="222"/>
    </location>
</feature>
<evidence type="ECO:0000313" key="4">
    <source>
        <dbReference type="Proteomes" id="UP000811609"/>
    </source>
</evidence>
<dbReference type="Proteomes" id="UP000811609">
    <property type="component" value="Chromosome 12"/>
</dbReference>
<evidence type="ECO:0000259" key="2">
    <source>
        <dbReference type="Pfam" id="PF23156"/>
    </source>
</evidence>
<feature type="domain" description="DUF7054" evidence="2">
    <location>
        <begin position="112"/>
        <end position="196"/>
    </location>
</feature>
<evidence type="ECO:0000256" key="1">
    <source>
        <dbReference type="SAM" id="MobiDB-lite"/>
    </source>
</evidence>
<organism evidence="3 4">
    <name type="scientific">Carya illinoinensis</name>
    <name type="common">Pecan</name>
    <dbReference type="NCBI Taxonomy" id="32201"/>
    <lineage>
        <taxon>Eukaryota</taxon>
        <taxon>Viridiplantae</taxon>
        <taxon>Streptophyta</taxon>
        <taxon>Embryophyta</taxon>
        <taxon>Tracheophyta</taxon>
        <taxon>Spermatophyta</taxon>
        <taxon>Magnoliopsida</taxon>
        <taxon>eudicotyledons</taxon>
        <taxon>Gunneridae</taxon>
        <taxon>Pentapetalae</taxon>
        <taxon>rosids</taxon>
        <taxon>fabids</taxon>
        <taxon>Fagales</taxon>
        <taxon>Juglandaceae</taxon>
        <taxon>Carya</taxon>
    </lineage>
</organism>
<dbReference type="AlphaFoldDB" id="A0A8T1NY77"/>